<evidence type="ECO:0000313" key="1">
    <source>
        <dbReference type="EMBL" id="JAH76718.1"/>
    </source>
</evidence>
<accession>A0A0E9VHM1</accession>
<proteinExistence type="predicted"/>
<reference evidence="1" key="2">
    <citation type="journal article" date="2015" name="Fish Shellfish Immunol.">
        <title>Early steps in the European eel (Anguilla anguilla)-Vibrio vulnificus interaction in the gills: Role of the RtxA13 toxin.</title>
        <authorList>
            <person name="Callol A."/>
            <person name="Pajuelo D."/>
            <person name="Ebbesson L."/>
            <person name="Teles M."/>
            <person name="MacKenzie S."/>
            <person name="Amaro C."/>
        </authorList>
    </citation>
    <scope>NUCLEOTIDE SEQUENCE</scope>
</reference>
<protein>
    <submittedName>
        <fullName evidence="1">Uncharacterized protein</fullName>
    </submittedName>
</protein>
<dbReference type="AlphaFoldDB" id="A0A0E9VHM1"/>
<sequence>MNTRFIAEVHIFSEVLLVFIQCRIRVSRFVTWATILQRQCKDISLVFTAGLPIASQRLTSDLKAKSNCVHWLGSVQCVKLYRQVALDQGV</sequence>
<dbReference type="EMBL" id="GBXM01031859">
    <property type="protein sequence ID" value="JAH76718.1"/>
    <property type="molecule type" value="Transcribed_RNA"/>
</dbReference>
<name>A0A0E9VHM1_ANGAN</name>
<reference evidence="1" key="1">
    <citation type="submission" date="2014-11" db="EMBL/GenBank/DDBJ databases">
        <authorList>
            <person name="Amaro Gonzalez C."/>
        </authorList>
    </citation>
    <scope>NUCLEOTIDE SEQUENCE</scope>
</reference>
<organism evidence="1">
    <name type="scientific">Anguilla anguilla</name>
    <name type="common">European freshwater eel</name>
    <name type="synonym">Muraena anguilla</name>
    <dbReference type="NCBI Taxonomy" id="7936"/>
    <lineage>
        <taxon>Eukaryota</taxon>
        <taxon>Metazoa</taxon>
        <taxon>Chordata</taxon>
        <taxon>Craniata</taxon>
        <taxon>Vertebrata</taxon>
        <taxon>Euteleostomi</taxon>
        <taxon>Actinopterygii</taxon>
        <taxon>Neopterygii</taxon>
        <taxon>Teleostei</taxon>
        <taxon>Anguilliformes</taxon>
        <taxon>Anguillidae</taxon>
        <taxon>Anguilla</taxon>
    </lineage>
</organism>